<protein>
    <recommendedName>
        <fullName evidence="2">ACT domain-containing protein ACR</fullName>
    </recommendedName>
    <alternativeName>
        <fullName evidence="2">Protein ACT DOMAIN REPEATS</fullName>
    </alternativeName>
</protein>
<feature type="chain" id="PRO_5038716651" description="ACT domain-containing protein ACR" evidence="4">
    <location>
        <begin position="32"/>
        <end position="624"/>
    </location>
</feature>
<dbReference type="InterPro" id="IPR040217">
    <property type="entry name" value="ACR1-12"/>
</dbReference>
<dbReference type="SUPFAM" id="SSF55021">
    <property type="entry name" value="ACT-like"/>
    <property type="match status" value="3"/>
</dbReference>
<dbReference type="InterPro" id="IPR045865">
    <property type="entry name" value="ACT-like_dom_sf"/>
</dbReference>
<accession>A0A9E7J9J5</accession>
<organism evidence="6 7">
    <name type="scientific">Musa troglodytarum</name>
    <name type="common">fe'i banana</name>
    <dbReference type="NCBI Taxonomy" id="320322"/>
    <lineage>
        <taxon>Eukaryota</taxon>
        <taxon>Viridiplantae</taxon>
        <taxon>Streptophyta</taxon>
        <taxon>Embryophyta</taxon>
        <taxon>Tracheophyta</taxon>
        <taxon>Spermatophyta</taxon>
        <taxon>Magnoliopsida</taxon>
        <taxon>Liliopsida</taxon>
        <taxon>Zingiberales</taxon>
        <taxon>Musaceae</taxon>
        <taxon>Musa</taxon>
    </lineage>
</organism>
<keyword evidence="1 2" id="KW-0677">Repeat</keyword>
<reference evidence="6" key="1">
    <citation type="submission" date="2022-05" db="EMBL/GenBank/DDBJ databases">
        <title>The Musa troglodytarum L. genome provides insights into the mechanism of non-climacteric behaviour and enrichment of carotenoids.</title>
        <authorList>
            <person name="Wang J."/>
        </authorList>
    </citation>
    <scope>NUCLEOTIDE SEQUENCE</scope>
    <source>
        <tissue evidence="6">Leaf</tissue>
    </source>
</reference>
<feature type="domain" description="ACT" evidence="5">
    <location>
        <begin position="489"/>
        <end position="568"/>
    </location>
</feature>
<gene>
    <name evidence="6" type="ORF">MUK42_25547</name>
</gene>
<feature type="domain" description="ACT" evidence="5">
    <location>
        <begin position="242"/>
        <end position="322"/>
    </location>
</feature>
<keyword evidence="4" id="KW-0732">Signal</keyword>
<evidence type="ECO:0000259" key="5">
    <source>
        <dbReference type="PROSITE" id="PS51671"/>
    </source>
</evidence>
<evidence type="ECO:0000256" key="4">
    <source>
        <dbReference type="SAM" id="SignalP"/>
    </source>
</evidence>
<evidence type="ECO:0000313" key="6">
    <source>
        <dbReference type="EMBL" id="URD72990.1"/>
    </source>
</evidence>
<dbReference type="GO" id="GO:0016597">
    <property type="term" value="F:amino acid binding"/>
    <property type="evidence" value="ECO:0007669"/>
    <property type="project" value="UniProtKB-UniRule"/>
</dbReference>
<proteinExistence type="predicted"/>
<comment type="function">
    <text evidence="2">Binds amino acids.</text>
</comment>
<feature type="region of interest" description="Disordered" evidence="3">
    <location>
        <begin position="81"/>
        <end position="113"/>
    </location>
</feature>
<evidence type="ECO:0000256" key="2">
    <source>
        <dbReference type="RuleBase" id="RU369043"/>
    </source>
</evidence>
<dbReference type="InterPro" id="IPR002912">
    <property type="entry name" value="ACT_dom"/>
</dbReference>
<evidence type="ECO:0000256" key="1">
    <source>
        <dbReference type="ARBA" id="ARBA00022737"/>
    </source>
</evidence>
<dbReference type="Gene3D" id="3.30.70.260">
    <property type="match status" value="2"/>
</dbReference>
<dbReference type="CDD" id="cd04897">
    <property type="entry name" value="ACT_ACR_3"/>
    <property type="match status" value="1"/>
</dbReference>
<dbReference type="Proteomes" id="UP001055439">
    <property type="component" value="Chromosome 1"/>
</dbReference>
<evidence type="ECO:0000256" key="3">
    <source>
        <dbReference type="SAM" id="MobiDB-lite"/>
    </source>
</evidence>
<dbReference type="PANTHER" id="PTHR31096:SF7">
    <property type="entry name" value="ACT DOMAIN-CONTAINING PROTEIN ACR1"/>
    <property type="match status" value="1"/>
</dbReference>
<keyword evidence="7" id="KW-1185">Reference proteome</keyword>
<feature type="compositionally biased region" description="Basic and acidic residues" evidence="3">
    <location>
        <begin position="86"/>
        <end position="97"/>
    </location>
</feature>
<dbReference type="Pfam" id="PF01842">
    <property type="entry name" value="ACT"/>
    <property type="match status" value="1"/>
</dbReference>
<dbReference type="CDD" id="cd04895">
    <property type="entry name" value="ACT_ACR_1"/>
    <property type="match status" value="1"/>
</dbReference>
<feature type="signal peptide" evidence="4">
    <location>
        <begin position="1"/>
        <end position="31"/>
    </location>
</feature>
<dbReference type="PROSITE" id="PS51671">
    <property type="entry name" value="ACT"/>
    <property type="match status" value="2"/>
</dbReference>
<evidence type="ECO:0000313" key="7">
    <source>
        <dbReference type="Proteomes" id="UP001055439"/>
    </source>
</evidence>
<dbReference type="PANTHER" id="PTHR31096">
    <property type="entry name" value="ACT DOMAIN-CONTAINING PROTEIN ACR4-RELATED"/>
    <property type="match status" value="1"/>
</dbReference>
<dbReference type="EMBL" id="CP097502">
    <property type="protein sequence ID" value="URD72990.1"/>
    <property type="molecule type" value="Genomic_DNA"/>
</dbReference>
<dbReference type="AlphaFoldDB" id="A0A9E7J9J5"/>
<feature type="region of interest" description="Disordered" evidence="3">
    <location>
        <begin position="555"/>
        <end position="597"/>
    </location>
</feature>
<name>A0A9E7J9J5_9LILI</name>
<feature type="compositionally biased region" description="Low complexity" evidence="3">
    <location>
        <begin position="572"/>
        <end position="597"/>
    </location>
</feature>
<dbReference type="OrthoDB" id="2019938at2759"/>
<sequence>MPPEAPPFLAFPPHLFLSSSCLSLFISLSSSSSSFAPPPTLSIDLHWNSSREVRACSELVSSSVFVPVLFRPLFSQTLAPRSARRRREDTKEKRDTVRGGCEATSSRAMEGRGSEPYFDPDYDSLVERINPRVCIDNETCEDCTLIKVDSANRHGILLEMVQLLTDLDLIISKSYISSDGGWLMDVFHVADQLGNKLTDPTLLRYIQQSLVSGWKATRSTVEVRTCLGKLLGPGQLASEYPAIEITATDRPGLLSEIAAVLAELHCHVACAQAWTHNSRAAVILYVTDEPSRTPIADADRLAHIEQQVDSVVEAHHGPGERRRVKVSGATPGRVHTERRLHQLMYEDGDYEAGPPPPPVNGDHFADANLEARRGNVLFLSSPSSLSSSWASSAVIKTRASIDSWKKRGYSVVNIQSRDRPKLLFDTVCTLTDMQYVVFHAAVGSHGPLAVQEYYIRHMDGCTLDSERDRQKVSRCLVAAVERRVSHGLRLEVSARDRQGLLSDVTRVLRENSLSLTRAECATRGERAVGTFYVTDASGGGDVDPKRVDAVRQEMGDSVTVEVSNDATREWSSAKSSNNGSSGRLTSSSAGGSRSRSMTSLGTSLGSLLWSHIERLSSNFGSIRS</sequence>